<evidence type="ECO:0000256" key="1">
    <source>
        <dbReference type="SAM" id="MobiDB-lite"/>
    </source>
</evidence>
<feature type="region of interest" description="Disordered" evidence="1">
    <location>
        <begin position="15"/>
        <end position="71"/>
    </location>
</feature>
<dbReference type="AlphaFoldDB" id="C4JPT3"/>
<feature type="compositionally biased region" description="Low complexity" evidence="1">
    <location>
        <begin position="59"/>
        <end position="71"/>
    </location>
</feature>
<evidence type="ECO:0000313" key="3">
    <source>
        <dbReference type="Proteomes" id="UP000002058"/>
    </source>
</evidence>
<protein>
    <submittedName>
        <fullName evidence="2">Uncharacterized protein</fullName>
    </submittedName>
</protein>
<dbReference type="InParanoid" id="C4JPT3"/>
<dbReference type="KEGG" id="ure:UREG_04576"/>
<dbReference type="HOGENOM" id="CLU_2051400_0_0_1"/>
<dbReference type="EMBL" id="CH476616">
    <property type="protein sequence ID" value="EEP79730.1"/>
    <property type="molecule type" value="Genomic_DNA"/>
</dbReference>
<organism evidence="2 3">
    <name type="scientific">Uncinocarpus reesii (strain UAMH 1704)</name>
    <dbReference type="NCBI Taxonomy" id="336963"/>
    <lineage>
        <taxon>Eukaryota</taxon>
        <taxon>Fungi</taxon>
        <taxon>Dikarya</taxon>
        <taxon>Ascomycota</taxon>
        <taxon>Pezizomycotina</taxon>
        <taxon>Eurotiomycetes</taxon>
        <taxon>Eurotiomycetidae</taxon>
        <taxon>Onygenales</taxon>
        <taxon>Onygenaceae</taxon>
        <taxon>Uncinocarpus</taxon>
    </lineage>
</organism>
<proteinExistence type="predicted"/>
<gene>
    <name evidence="2" type="ORF">UREG_04576</name>
</gene>
<reference evidence="3" key="1">
    <citation type="journal article" date="2009" name="Genome Res.">
        <title>Comparative genomic analyses of the human fungal pathogens Coccidioides and their relatives.</title>
        <authorList>
            <person name="Sharpton T.J."/>
            <person name="Stajich J.E."/>
            <person name="Rounsley S.D."/>
            <person name="Gardner M.J."/>
            <person name="Wortman J.R."/>
            <person name="Jordar V.S."/>
            <person name="Maiti R."/>
            <person name="Kodira C.D."/>
            <person name="Neafsey D.E."/>
            <person name="Zeng Q."/>
            <person name="Hung C.-Y."/>
            <person name="McMahan C."/>
            <person name="Muszewska A."/>
            <person name="Grynberg M."/>
            <person name="Mandel M.A."/>
            <person name="Kellner E.M."/>
            <person name="Barker B.M."/>
            <person name="Galgiani J.N."/>
            <person name="Orbach M.J."/>
            <person name="Kirkland T.N."/>
            <person name="Cole G.T."/>
            <person name="Henn M.R."/>
            <person name="Birren B.W."/>
            <person name="Taylor J.W."/>
        </authorList>
    </citation>
    <scope>NUCLEOTIDE SEQUENCE [LARGE SCALE GENOMIC DNA]</scope>
    <source>
        <strain evidence="3">UAMH 1704</strain>
    </source>
</reference>
<dbReference type="VEuPathDB" id="FungiDB:UREG_04576"/>
<dbReference type="RefSeq" id="XP_002545059.1">
    <property type="nucleotide sequence ID" value="XM_002545013.1"/>
</dbReference>
<sequence length="120" mass="13032">MSCLPLIRCSATAVTPMERQGTPGRHALDSHLHRHPSQAKHPTTQPLPARGRMGSGQRNSSPTNSANNASVAATQHMRLFRWLNKIEFSGDPGFSTSESHLELWAFIVSPLPHAPSSSSL</sequence>
<accession>C4JPT3</accession>
<name>C4JPT3_UNCRE</name>
<evidence type="ECO:0000313" key="2">
    <source>
        <dbReference type="EMBL" id="EEP79730.1"/>
    </source>
</evidence>
<keyword evidence="3" id="KW-1185">Reference proteome</keyword>
<dbReference type="GeneID" id="8440774"/>
<dbReference type="Proteomes" id="UP000002058">
    <property type="component" value="Unassembled WGS sequence"/>
</dbReference>